<evidence type="ECO:0000259" key="1">
    <source>
        <dbReference type="PROSITE" id="PS50801"/>
    </source>
</evidence>
<gene>
    <name evidence="2" type="ORF">IWA51_03895</name>
</gene>
<dbReference type="PANTHER" id="PTHR33495:SF2">
    <property type="entry name" value="ANTI-SIGMA FACTOR ANTAGONIST TM_1081-RELATED"/>
    <property type="match status" value="1"/>
</dbReference>
<dbReference type="CDD" id="cd07043">
    <property type="entry name" value="STAS_anti-anti-sigma_factors"/>
    <property type="match status" value="1"/>
</dbReference>
<evidence type="ECO:0000313" key="2">
    <source>
        <dbReference type="EMBL" id="QQA01763.1"/>
    </source>
</evidence>
<keyword evidence="3" id="KW-1185">Reference proteome</keyword>
<dbReference type="GO" id="GO:0043856">
    <property type="term" value="F:anti-sigma factor antagonist activity"/>
    <property type="evidence" value="ECO:0007669"/>
    <property type="project" value="TreeGrafter"/>
</dbReference>
<dbReference type="InterPro" id="IPR002645">
    <property type="entry name" value="STAS_dom"/>
</dbReference>
<proteinExistence type="predicted"/>
<name>A0A7T3REP7_9SPIR</name>
<dbReference type="InterPro" id="IPR036513">
    <property type="entry name" value="STAS_dom_sf"/>
</dbReference>
<accession>A0A7T3REP7</accession>
<organism evidence="2 3">
    <name type="scientific">Treponema peruense</name>
    <dbReference type="NCBI Taxonomy" id="2787628"/>
    <lineage>
        <taxon>Bacteria</taxon>
        <taxon>Pseudomonadati</taxon>
        <taxon>Spirochaetota</taxon>
        <taxon>Spirochaetia</taxon>
        <taxon>Spirochaetales</taxon>
        <taxon>Treponemataceae</taxon>
        <taxon>Treponema</taxon>
    </lineage>
</organism>
<protein>
    <submittedName>
        <fullName evidence="2">STAS domain-containing protein</fullName>
    </submittedName>
</protein>
<dbReference type="KEGG" id="tper:IWA51_03895"/>
<dbReference type="Pfam" id="PF01740">
    <property type="entry name" value="STAS"/>
    <property type="match status" value="1"/>
</dbReference>
<dbReference type="AlphaFoldDB" id="A0A7T3REP7"/>
<dbReference type="SUPFAM" id="SSF52091">
    <property type="entry name" value="SpoIIaa-like"/>
    <property type="match status" value="1"/>
</dbReference>
<dbReference type="Proteomes" id="UP000595224">
    <property type="component" value="Chromosome"/>
</dbReference>
<dbReference type="RefSeq" id="WP_198443307.1">
    <property type="nucleotide sequence ID" value="NZ_CBCSHE010000002.1"/>
</dbReference>
<feature type="domain" description="STAS" evidence="1">
    <location>
        <begin position="4"/>
        <end position="111"/>
    </location>
</feature>
<sequence length="111" mass="12124">MDQLTIREKVGANYILLELSGAVNAYTISEFQEKVYSYIPDSNVVIDMAQVIQLDSSGIGVVIAGHNDGEKFGTKLFIMNPSDAARHSLERTGFLDTFNIIHSVTEVADAS</sequence>
<reference evidence="2 3" key="1">
    <citation type="submission" date="2020-11" db="EMBL/GenBank/DDBJ databases">
        <title>Treponema Peruensis nv. sp., first commensal Treponema isolated from human feces.</title>
        <authorList>
            <person name="Belkhou C."/>
            <person name="Raes J."/>
        </authorList>
    </citation>
    <scope>NUCLEOTIDE SEQUENCE [LARGE SCALE GENOMIC DNA]</scope>
    <source>
        <strain evidence="2 3">RCC2812</strain>
    </source>
</reference>
<evidence type="ECO:0000313" key="3">
    <source>
        <dbReference type="Proteomes" id="UP000595224"/>
    </source>
</evidence>
<dbReference type="PROSITE" id="PS50801">
    <property type="entry name" value="STAS"/>
    <property type="match status" value="1"/>
</dbReference>
<dbReference type="Gene3D" id="3.30.750.24">
    <property type="entry name" value="STAS domain"/>
    <property type="match status" value="1"/>
</dbReference>
<dbReference type="EMBL" id="CP064936">
    <property type="protein sequence ID" value="QQA01763.1"/>
    <property type="molecule type" value="Genomic_DNA"/>
</dbReference>
<dbReference type="PANTHER" id="PTHR33495">
    <property type="entry name" value="ANTI-SIGMA FACTOR ANTAGONIST TM_1081-RELATED-RELATED"/>
    <property type="match status" value="1"/>
</dbReference>